<dbReference type="AlphaFoldDB" id="A0A6I6EHW4"/>
<dbReference type="InterPro" id="IPR036388">
    <property type="entry name" value="WH-like_DNA-bd_sf"/>
</dbReference>
<dbReference type="Pfam" id="PF03466">
    <property type="entry name" value="LysR_substrate"/>
    <property type="match status" value="1"/>
</dbReference>
<evidence type="ECO:0000256" key="1">
    <source>
        <dbReference type="ARBA" id="ARBA00009437"/>
    </source>
</evidence>
<dbReference type="Proteomes" id="UP000480164">
    <property type="component" value="Unassembled WGS sequence"/>
</dbReference>
<evidence type="ECO:0000256" key="4">
    <source>
        <dbReference type="ARBA" id="ARBA00023163"/>
    </source>
</evidence>
<organism evidence="7 8">
    <name type="scientific">Erwinia sorbitola</name>
    <dbReference type="NCBI Taxonomy" id="2681984"/>
    <lineage>
        <taxon>Bacteria</taxon>
        <taxon>Pseudomonadati</taxon>
        <taxon>Pseudomonadota</taxon>
        <taxon>Gammaproteobacteria</taxon>
        <taxon>Enterobacterales</taxon>
        <taxon>Erwiniaceae</taxon>
        <taxon>Erwinia</taxon>
    </lineage>
</organism>
<protein>
    <submittedName>
        <fullName evidence="7">LysR family transcriptional regulator</fullName>
    </submittedName>
</protein>
<feature type="domain" description="HTH lysR-type" evidence="5">
    <location>
        <begin position="18"/>
        <end position="75"/>
    </location>
</feature>
<dbReference type="Gene3D" id="3.40.190.10">
    <property type="entry name" value="Periplasmic binding protein-like II"/>
    <property type="match status" value="2"/>
</dbReference>
<dbReference type="SUPFAM" id="SSF53850">
    <property type="entry name" value="Periplasmic binding protein-like II"/>
    <property type="match status" value="1"/>
</dbReference>
<dbReference type="PROSITE" id="PS50931">
    <property type="entry name" value="HTH_LYSR"/>
    <property type="match status" value="1"/>
</dbReference>
<evidence type="ECO:0000256" key="2">
    <source>
        <dbReference type="ARBA" id="ARBA00023015"/>
    </source>
</evidence>
<keyword evidence="4" id="KW-0804">Transcription</keyword>
<dbReference type="Gene3D" id="1.10.10.10">
    <property type="entry name" value="Winged helix-like DNA-binding domain superfamily/Winged helix DNA-binding domain"/>
    <property type="match status" value="1"/>
</dbReference>
<evidence type="ECO:0000256" key="3">
    <source>
        <dbReference type="ARBA" id="ARBA00023125"/>
    </source>
</evidence>
<reference evidence="6 9" key="1">
    <citation type="submission" date="2019-11" db="EMBL/GenBank/DDBJ databases">
        <title>Erwinia sp. nov., isolated from feces of birds in Tibet plateau of China.</title>
        <authorList>
            <person name="Ge Y."/>
        </authorList>
    </citation>
    <scope>NUCLEOTIDE SEQUENCE [LARGE SCALE GENOMIC DNA]</scope>
    <source>
        <strain evidence="6 9">J316</strain>
    </source>
</reference>
<dbReference type="GO" id="GO:0003700">
    <property type="term" value="F:DNA-binding transcription factor activity"/>
    <property type="evidence" value="ECO:0007669"/>
    <property type="project" value="InterPro"/>
</dbReference>
<dbReference type="EMBL" id="WLZX01000010">
    <property type="protein sequence ID" value="MTD28857.1"/>
    <property type="molecule type" value="Genomic_DNA"/>
</dbReference>
<evidence type="ECO:0000259" key="5">
    <source>
        <dbReference type="PROSITE" id="PS50931"/>
    </source>
</evidence>
<dbReference type="CDD" id="cd08414">
    <property type="entry name" value="PBP2_LTTR_aromatics_like"/>
    <property type="match status" value="1"/>
</dbReference>
<evidence type="ECO:0000313" key="8">
    <source>
        <dbReference type="Proteomes" id="UP000424752"/>
    </source>
</evidence>
<dbReference type="EMBL" id="CP046509">
    <property type="protein sequence ID" value="QGU89487.1"/>
    <property type="molecule type" value="Genomic_DNA"/>
</dbReference>
<reference evidence="7 8" key="2">
    <citation type="submission" date="2019-12" db="EMBL/GenBank/DDBJ databases">
        <title>Erwinia sp. nov., isolated from droppings of birds in the Qinghai-Tiebt plateau of China.</title>
        <authorList>
            <person name="Ge Y."/>
        </authorList>
    </citation>
    <scope>NUCLEOTIDE SEQUENCE [LARGE SCALE GENOMIC DNA]</scope>
    <source>
        <strain evidence="7 8">J780</strain>
    </source>
</reference>
<evidence type="ECO:0000313" key="9">
    <source>
        <dbReference type="Proteomes" id="UP000480164"/>
    </source>
</evidence>
<name>A0A6I6EHW4_9GAMM</name>
<dbReference type="FunFam" id="1.10.10.10:FF:000001">
    <property type="entry name" value="LysR family transcriptional regulator"/>
    <property type="match status" value="1"/>
</dbReference>
<accession>A0A6I6EHW4</accession>
<dbReference type="PANTHER" id="PTHR30346:SF17">
    <property type="entry name" value="LYSR FAMILY TRANSCRIPTIONAL REGULATOR"/>
    <property type="match status" value="1"/>
</dbReference>
<accession>A0A6L6GTV4</accession>
<dbReference type="SUPFAM" id="SSF46785">
    <property type="entry name" value="Winged helix' DNA-binding domain"/>
    <property type="match status" value="1"/>
</dbReference>
<dbReference type="PANTHER" id="PTHR30346">
    <property type="entry name" value="TRANSCRIPTIONAL DUAL REGULATOR HCAR-RELATED"/>
    <property type="match status" value="1"/>
</dbReference>
<keyword evidence="2" id="KW-0805">Transcription regulation</keyword>
<proteinExistence type="inferred from homology"/>
<dbReference type="RefSeq" id="WP_154754099.1">
    <property type="nucleotide sequence ID" value="NZ_CP046509.1"/>
</dbReference>
<dbReference type="GO" id="GO:0003677">
    <property type="term" value="F:DNA binding"/>
    <property type="evidence" value="ECO:0007669"/>
    <property type="project" value="UniProtKB-KW"/>
</dbReference>
<keyword evidence="3" id="KW-0238">DNA-binding</keyword>
<comment type="similarity">
    <text evidence="1">Belongs to the LysR transcriptional regulatory family.</text>
</comment>
<dbReference type="KEGG" id="erwi:GN242_20785"/>
<dbReference type="InterPro" id="IPR005119">
    <property type="entry name" value="LysR_subst-bd"/>
</dbReference>
<gene>
    <name evidence="6" type="ORF">GK011_18160</name>
    <name evidence="7" type="ORF">GN242_20785</name>
</gene>
<evidence type="ECO:0000313" key="7">
    <source>
        <dbReference type="EMBL" id="QGU89487.1"/>
    </source>
</evidence>
<dbReference type="Proteomes" id="UP000424752">
    <property type="component" value="Chromosome"/>
</dbReference>
<sequence length="312" mass="35888">MPRNSRGELVDSINSKLPSIKQLQCFLVVAQELNFRRAAERLRMTQPPLTRQIKSLEDALGRELFTRNTHEVRLTEAGTKLVEKATHLIEEFTNFIREINKEQSHLRIGLTRTLSFENIPQVNNKIKQLISDEEIDIQNQTSSQLLQSLSKGQMDMVIIGEMSLHSEQDFSFHWIYREPLLLAMPSSHPASLQEKVALADIADLPLFWFPRNANPVYYDKCEEYFQHLPFTLKRVKEPDDSLVLLSSIARGKGMTLMPRSMCTFNQQGLCYRTLTEEAAQSLNIDVYVATRKNEKRQLVIKGVQSLTGREPD</sequence>
<dbReference type="GO" id="GO:0032993">
    <property type="term" value="C:protein-DNA complex"/>
    <property type="evidence" value="ECO:0007669"/>
    <property type="project" value="TreeGrafter"/>
</dbReference>
<keyword evidence="9" id="KW-1185">Reference proteome</keyword>
<dbReference type="Pfam" id="PF00126">
    <property type="entry name" value="HTH_1"/>
    <property type="match status" value="1"/>
</dbReference>
<evidence type="ECO:0000313" key="6">
    <source>
        <dbReference type="EMBL" id="MTD28857.1"/>
    </source>
</evidence>
<dbReference type="PRINTS" id="PR00039">
    <property type="entry name" value="HTHLYSR"/>
</dbReference>
<dbReference type="InterPro" id="IPR000847">
    <property type="entry name" value="LysR_HTH_N"/>
</dbReference>
<dbReference type="InterPro" id="IPR036390">
    <property type="entry name" value="WH_DNA-bd_sf"/>
</dbReference>